<reference evidence="2 3" key="1">
    <citation type="submission" date="2021-06" db="EMBL/GenBank/DDBJ databases">
        <title>Complete genome of Haloferula helveola possessing various polysaccharide degrading enzymes.</title>
        <authorList>
            <person name="Takami H."/>
            <person name="Huang C."/>
            <person name="Hamasaki K."/>
        </authorList>
    </citation>
    <scope>NUCLEOTIDE SEQUENCE [LARGE SCALE GENOMIC DNA]</scope>
    <source>
        <strain evidence="2 3">CN-1</strain>
    </source>
</reference>
<evidence type="ECO:0000313" key="2">
    <source>
        <dbReference type="EMBL" id="BCX47379.1"/>
    </source>
</evidence>
<feature type="chain" id="PRO_5046019552" evidence="1">
    <location>
        <begin position="21"/>
        <end position="144"/>
    </location>
</feature>
<protein>
    <submittedName>
        <fullName evidence="2">Uncharacterized protein</fullName>
    </submittedName>
</protein>
<name>A0ABN6H4N8_9BACT</name>
<dbReference type="EMBL" id="AP024702">
    <property type="protein sequence ID" value="BCX47379.1"/>
    <property type="molecule type" value="Genomic_DNA"/>
</dbReference>
<gene>
    <name evidence="2" type="ORF">HAHE_12870</name>
</gene>
<evidence type="ECO:0000256" key="1">
    <source>
        <dbReference type="SAM" id="SignalP"/>
    </source>
</evidence>
<sequence length="144" mass="16743">MIQRVLAAVFLFSLAGPVFAEDKPGLDELLDERIEANEKYRDRFAKEAEESPYAKDLQPLEKKIGQEWVDFLKHVKASEDEKLKLHTLRLEFMDELRGCYYDLEYAEGVLERATIRSEILKWKKKVERVEELAKAPVADGEPTE</sequence>
<dbReference type="Proteomes" id="UP001374893">
    <property type="component" value="Chromosome"/>
</dbReference>
<accession>A0ABN6H4N8</accession>
<dbReference type="RefSeq" id="WP_338689545.1">
    <property type="nucleotide sequence ID" value="NZ_AP024702.1"/>
</dbReference>
<proteinExistence type="predicted"/>
<feature type="signal peptide" evidence="1">
    <location>
        <begin position="1"/>
        <end position="20"/>
    </location>
</feature>
<evidence type="ECO:0000313" key="3">
    <source>
        <dbReference type="Proteomes" id="UP001374893"/>
    </source>
</evidence>
<keyword evidence="3" id="KW-1185">Reference proteome</keyword>
<keyword evidence="1" id="KW-0732">Signal</keyword>
<organism evidence="2 3">
    <name type="scientific">Haloferula helveola</name>
    <dbReference type="NCBI Taxonomy" id="490095"/>
    <lineage>
        <taxon>Bacteria</taxon>
        <taxon>Pseudomonadati</taxon>
        <taxon>Verrucomicrobiota</taxon>
        <taxon>Verrucomicrobiia</taxon>
        <taxon>Verrucomicrobiales</taxon>
        <taxon>Verrucomicrobiaceae</taxon>
        <taxon>Haloferula</taxon>
    </lineage>
</organism>